<keyword evidence="3" id="KW-1185">Reference proteome</keyword>
<organism evidence="2 3">
    <name type="scientific">Steinernema hermaphroditum</name>
    <dbReference type="NCBI Taxonomy" id="289476"/>
    <lineage>
        <taxon>Eukaryota</taxon>
        <taxon>Metazoa</taxon>
        <taxon>Ecdysozoa</taxon>
        <taxon>Nematoda</taxon>
        <taxon>Chromadorea</taxon>
        <taxon>Rhabditida</taxon>
        <taxon>Tylenchina</taxon>
        <taxon>Panagrolaimomorpha</taxon>
        <taxon>Strongyloidoidea</taxon>
        <taxon>Steinernematidae</taxon>
        <taxon>Steinernema</taxon>
    </lineage>
</organism>
<dbReference type="EMBL" id="JAUCMV010000001">
    <property type="protein sequence ID" value="KAK0427192.1"/>
    <property type="molecule type" value="Genomic_DNA"/>
</dbReference>
<accession>A0AA39IMS4</accession>
<evidence type="ECO:0000313" key="2">
    <source>
        <dbReference type="EMBL" id="KAK0427192.1"/>
    </source>
</evidence>
<proteinExistence type="predicted"/>
<keyword evidence="1" id="KW-0812">Transmembrane</keyword>
<name>A0AA39IMS4_9BILA</name>
<dbReference type="AlphaFoldDB" id="A0AA39IMS4"/>
<dbReference type="Proteomes" id="UP001175271">
    <property type="component" value="Unassembled WGS sequence"/>
</dbReference>
<feature type="transmembrane region" description="Helical" evidence="1">
    <location>
        <begin position="6"/>
        <end position="31"/>
    </location>
</feature>
<evidence type="ECO:0000313" key="3">
    <source>
        <dbReference type="Proteomes" id="UP001175271"/>
    </source>
</evidence>
<gene>
    <name evidence="2" type="ORF">QR680_010106</name>
</gene>
<keyword evidence="1" id="KW-1133">Transmembrane helix</keyword>
<keyword evidence="1" id="KW-0472">Membrane</keyword>
<reference evidence="2" key="1">
    <citation type="submission" date="2023-06" db="EMBL/GenBank/DDBJ databases">
        <title>Genomic analysis of the entomopathogenic nematode Steinernema hermaphroditum.</title>
        <authorList>
            <person name="Schwarz E.M."/>
            <person name="Heppert J.K."/>
            <person name="Baniya A."/>
            <person name="Schwartz H.T."/>
            <person name="Tan C.-H."/>
            <person name="Antoshechkin I."/>
            <person name="Sternberg P.W."/>
            <person name="Goodrich-Blair H."/>
            <person name="Dillman A.R."/>
        </authorList>
    </citation>
    <scope>NUCLEOTIDE SEQUENCE</scope>
    <source>
        <strain evidence="2">PS9179</strain>
        <tissue evidence="2">Whole animal</tissue>
    </source>
</reference>
<protein>
    <submittedName>
        <fullName evidence="2">Uncharacterized protein</fullName>
    </submittedName>
</protein>
<evidence type="ECO:0000256" key="1">
    <source>
        <dbReference type="SAM" id="Phobius"/>
    </source>
</evidence>
<comment type="caution">
    <text evidence="2">The sequence shown here is derived from an EMBL/GenBank/DDBJ whole genome shotgun (WGS) entry which is preliminary data.</text>
</comment>
<sequence length="74" mass="8523">MLMNHFLFNYIVYVGYGLVAFSIVIVSYVYFVRNRRAKHEEIVDREENQPTDGDMIVNPFKVSLAAIDIVKGVP</sequence>